<evidence type="ECO:0008006" key="4">
    <source>
        <dbReference type="Google" id="ProtNLM"/>
    </source>
</evidence>
<dbReference type="PANTHER" id="PTHR12674">
    <property type="entry name" value="PREFOLDIN SUBUNIT 5"/>
    <property type="match status" value="1"/>
</dbReference>
<dbReference type="InterPro" id="IPR011599">
    <property type="entry name" value="PFD_alpha_archaea"/>
</dbReference>
<dbReference type="Proteomes" id="UP000008312">
    <property type="component" value="Unassembled WGS sequence"/>
</dbReference>
<dbReference type="OrthoDB" id="10267474at2759"/>
<dbReference type="GO" id="GO:0005737">
    <property type="term" value="C:cytoplasm"/>
    <property type="evidence" value="ECO:0007669"/>
    <property type="project" value="TreeGrafter"/>
</dbReference>
<dbReference type="CDD" id="cd23157">
    <property type="entry name" value="Prefoldin_5"/>
    <property type="match status" value="1"/>
</dbReference>
<dbReference type="SUPFAM" id="SSF46579">
    <property type="entry name" value="Prefoldin"/>
    <property type="match status" value="1"/>
</dbReference>
<protein>
    <recommendedName>
        <fullName evidence="4">Prefoldin subunit 5</fullName>
    </recommendedName>
</protein>
<keyword evidence="3" id="KW-1185">Reference proteome</keyword>
<dbReference type="GO" id="GO:1990115">
    <property type="term" value="P:RNA polymerase III assembly"/>
    <property type="evidence" value="ECO:0007669"/>
    <property type="project" value="TreeGrafter"/>
</dbReference>
<dbReference type="Gene3D" id="1.10.287.370">
    <property type="match status" value="1"/>
</dbReference>
<dbReference type="GeneID" id="24923323"/>
<evidence type="ECO:0000313" key="2">
    <source>
        <dbReference type="EMBL" id="CBK24901.2"/>
    </source>
</evidence>
<dbReference type="GO" id="GO:1990113">
    <property type="term" value="P:RNA polymerase I assembly"/>
    <property type="evidence" value="ECO:0007669"/>
    <property type="project" value="TreeGrafter"/>
</dbReference>
<dbReference type="GO" id="GO:1990114">
    <property type="term" value="P:RNA polymerase II core complex assembly"/>
    <property type="evidence" value="ECO:0007669"/>
    <property type="project" value="TreeGrafter"/>
</dbReference>
<evidence type="ECO:0000256" key="1">
    <source>
        <dbReference type="ARBA" id="ARBA00010048"/>
    </source>
</evidence>
<dbReference type="InterPro" id="IPR004127">
    <property type="entry name" value="Prefoldin_subunit_alpha"/>
</dbReference>
<dbReference type="InParanoid" id="D8MA12"/>
<dbReference type="PANTHER" id="PTHR12674:SF2">
    <property type="entry name" value="PREFOLDIN SUBUNIT 5"/>
    <property type="match status" value="1"/>
</dbReference>
<dbReference type="GO" id="GO:0016272">
    <property type="term" value="C:prefoldin complex"/>
    <property type="evidence" value="ECO:0007669"/>
    <property type="project" value="InterPro"/>
</dbReference>
<organism evidence="2">
    <name type="scientific">Blastocystis hominis</name>
    <dbReference type="NCBI Taxonomy" id="12968"/>
    <lineage>
        <taxon>Eukaryota</taxon>
        <taxon>Sar</taxon>
        <taxon>Stramenopiles</taxon>
        <taxon>Bigyra</taxon>
        <taxon>Opalozoa</taxon>
        <taxon>Opalinata</taxon>
        <taxon>Blastocystidae</taxon>
        <taxon>Blastocystis</taxon>
    </lineage>
</organism>
<sequence length="179" mass="19661">MQDTNEKAEKAIEALGCMKPQNQENDILIPVSSNILIPGKLDNVDHVYVSVGTGYVVEKTVEDATTFFTNQANMLSGSIKTIRSQAMSIEDQLVPLQRMIEIRRQQQEAAKAKQLLVCCNKHPSSNNHVMYGVFGCEFPPGRFSAIYGFCSSLVRSTTCPGIPRGEFITKNGEVCGRSG</sequence>
<name>D8MA12_BLAHO</name>
<comment type="similarity">
    <text evidence="1">Belongs to the prefoldin subunit alpha family.</text>
</comment>
<reference evidence="2" key="1">
    <citation type="submission" date="2010-02" db="EMBL/GenBank/DDBJ databases">
        <title>Sequencing and annotation of the Blastocystis hominis genome.</title>
        <authorList>
            <person name="Wincker P."/>
        </authorList>
    </citation>
    <scope>NUCLEOTIDE SEQUENCE</scope>
    <source>
        <strain evidence="2">Singapore isolate B</strain>
    </source>
</reference>
<dbReference type="InterPro" id="IPR009053">
    <property type="entry name" value="Prefoldin"/>
</dbReference>
<evidence type="ECO:0000313" key="3">
    <source>
        <dbReference type="Proteomes" id="UP000008312"/>
    </source>
</evidence>
<proteinExistence type="inferred from homology"/>
<dbReference type="GO" id="GO:0051082">
    <property type="term" value="F:unfolded protein binding"/>
    <property type="evidence" value="ECO:0007669"/>
    <property type="project" value="InterPro"/>
</dbReference>
<accession>D8MA12</accession>
<dbReference type="AlphaFoldDB" id="D8MA12"/>
<dbReference type="GO" id="GO:0006457">
    <property type="term" value="P:protein folding"/>
    <property type="evidence" value="ECO:0007669"/>
    <property type="project" value="InterPro"/>
</dbReference>
<dbReference type="NCBIfam" id="TIGR00293">
    <property type="entry name" value="prefoldin subunit alpha"/>
    <property type="match status" value="1"/>
</dbReference>
<dbReference type="Pfam" id="PF02996">
    <property type="entry name" value="Prefoldin"/>
    <property type="match status" value="1"/>
</dbReference>
<gene>
    <name evidence="2" type="ORF">GSBLH_T00007199001</name>
</gene>
<dbReference type="EMBL" id="FN668689">
    <property type="protein sequence ID" value="CBK24901.2"/>
    <property type="molecule type" value="Genomic_DNA"/>
</dbReference>
<dbReference type="RefSeq" id="XP_012898949.1">
    <property type="nucleotide sequence ID" value="XM_013043495.1"/>
</dbReference>